<protein>
    <submittedName>
        <fullName evidence="1">Uncharacterized protein</fullName>
    </submittedName>
</protein>
<name>A0A0A8ZDI7_ARUDO</name>
<reference evidence="1" key="1">
    <citation type="submission" date="2014-09" db="EMBL/GenBank/DDBJ databases">
        <authorList>
            <person name="Magalhaes I.L.F."/>
            <person name="Oliveira U."/>
            <person name="Santos F.R."/>
            <person name="Vidigal T.H.D.A."/>
            <person name="Brescovit A.D."/>
            <person name="Santos A.J."/>
        </authorList>
    </citation>
    <scope>NUCLEOTIDE SEQUENCE</scope>
    <source>
        <tissue evidence="1">Shoot tissue taken approximately 20 cm above the soil surface</tissue>
    </source>
</reference>
<sequence length="27" mass="2972">MPIVYEVEAEPIAKGVAEEPLLQIKTC</sequence>
<reference evidence="1" key="2">
    <citation type="journal article" date="2015" name="Data Brief">
        <title>Shoot transcriptome of the giant reed, Arundo donax.</title>
        <authorList>
            <person name="Barrero R.A."/>
            <person name="Guerrero F.D."/>
            <person name="Moolhuijzen P."/>
            <person name="Goolsby J.A."/>
            <person name="Tidwell J."/>
            <person name="Bellgard S.E."/>
            <person name="Bellgard M.I."/>
        </authorList>
    </citation>
    <scope>NUCLEOTIDE SEQUENCE</scope>
    <source>
        <tissue evidence="1">Shoot tissue taken approximately 20 cm above the soil surface</tissue>
    </source>
</reference>
<accession>A0A0A8ZDI7</accession>
<organism evidence="1">
    <name type="scientific">Arundo donax</name>
    <name type="common">Giant reed</name>
    <name type="synonym">Donax arundinaceus</name>
    <dbReference type="NCBI Taxonomy" id="35708"/>
    <lineage>
        <taxon>Eukaryota</taxon>
        <taxon>Viridiplantae</taxon>
        <taxon>Streptophyta</taxon>
        <taxon>Embryophyta</taxon>
        <taxon>Tracheophyta</taxon>
        <taxon>Spermatophyta</taxon>
        <taxon>Magnoliopsida</taxon>
        <taxon>Liliopsida</taxon>
        <taxon>Poales</taxon>
        <taxon>Poaceae</taxon>
        <taxon>PACMAD clade</taxon>
        <taxon>Arundinoideae</taxon>
        <taxon>Arundineae</taxon>
        <taxon>Arundo</taxon>
    </lineage>
</organism>
<evidence type="ECO:0000313" key="1">
    <source>
        <dbReference type="EMBL" id="JAD35713.1"/>
    </source>
</evidence>
<dbReference type="AlphaFoldDB" id="A0A0A8ZDI7"/>
<proteinExistence type="predicted"/>
<dbReference type="EMBL" id="GBRH01262182">
    <property type="protein sequence ID" value="JAD35713.1"/>
    <property type="molecule type" value="Transcribed_RNA"/>
</dbReference>